<dbReference type="Pfam" id="PF02540">
    <property type="entry name" value="NAD_synthase"/>
    <property type="match status" value="1"/>
</dbReference>
<keyword evidence="4" id="KW-1185">Reference proteome</keyword>
<protein>
    <submittedName>
        <fullName evidence="3">tRNA-specific 2-thiouridylase MnmA</fullName>
    </submittedName>
</protein>
<dbReference type="GO" id="GO:0006163">
    <property type="term" value="P:purine nucleotide metabolic process"/>
    <property type="evidence" value="ECO:0007669"/>
    <property type="project" value="UniProtKB-ARBA"/>
</dbReference>
<dbReference type="Gene3D" id="3.40.50.620">
    <property type="entry name" value="HUPs"/>
    <property type="match status" value="1"/>
</dbReference>
<dbReference type="PIRSF" id="PIRSF006661">
    <property type="entry name" value="PP-lp_UCP006661"/>
    <property type="match status" value="1"/>
</dbReference>
<gene>
    <name evidence="3" type="ORF">Mal48_48150</name>
</gene>
<evidence type="ECO:0000256" key="1">
    <source>
        <dbReference type="PIRSR" id="PIRSR006661-1"/>
    </source>
</evidence>
<dbReference type="PANTHER" id="PTHR43169:SF2">
    <property type="entry name" value="NAD_GMP SYNTHASE DOMAIN-CONTAINING PROTEIN"/>
    <property type="match status" value="1"/>
</dbReference>
<feature type="active site" description="Nucleophile and sulfur donor" evidence="1">
    <location>
        <position position="174"/>
    </location>
</feature>
<dbReference type="KEGG" id="tpol:Mal48_48150"/>
<organism evidence="3 4">
    <name type="scientific">Thalassoglobus polymorphus</name>
    <dbReference type="NCBI Taxonomy" id="2527994"/>
    <lineage>
        <taxon>Bacteria</taxon>
        <taxon>Pseudomonadati</taxon>
        <taxon>Planctomycetota</taxon>
        <taxon>Planctomycetia</taxon>
        <taxon>Planctomycetales</taxon>
        <taxon>Planctomycetaceae</taxon>
        <taxon>Thalassoglobus</taxon>
    </lineage>
</organism>
<reference evidence="3 4" key="1">
    <citation type="submission" date="2019-02" db="EMBL/GenBank/DDBJ databases">
        <title>Deep-cultivation of Planctomycetes and their phenomic and genomic characterization uncovers novel biology.</title>
        <authorList>
            <person name="Wiegand S."/>
            <person name="Jogler M."/>
            <person name="Boedeker C."/>
            <person name="Pinto D."/>
            <person name="Vollmers J."/>
            <person name="Rivas-Marin E."/>
            <person name="Kohn T."/>
            <person name="Peeters S.H."/>
            <person name="Heuer A."/>
            <person name="Rast P."/>
            <person name="Oberbeckmann S."/>
            <person name="Bunk B."/>
            <person name="Jeske O."/>
            <person name="Meyerdierks A."/>
            <person name="Storesund J.E."/>
            <person name="Kallscheuer N."/>
            <person name="Luecker S."/>
            <person name="Lage O.M."/>
            <person name="Pohl T."/>
            <person name="Merkel B.J."/>
            <person name="Hornburger P."/>
            <person name="Mueller R.-W."/>
            <person name="Bruemmer F."/>
            <person name="Labrenz M."/>
            <person name="Spormann A.M."/>
            <person name="Op den Camp H."/>
            <person name="Overmann J."/>
            <person name="Amann R."/>
            <person name="Jetten M.S.M."/>
            <person name="Mascher T."/>
            <person name="Medema M.H."/>
            <person name="Devos D.P."/>
            <person name="Kaster A.-K."/>
            <person name="Ovreas L."/>
            <person name="Rohde M."/>
            <person name="Galperin M.Y."/>
            <person name="Jogler C."/>
        </authorList>
    </citation>
    <scope>NUCLEOTIDE SEQUENCE [LARGE SCALE GENOMIC DNA]</scope>
    <source>
        <strain evidence="3 4">Mal48</strain>
    </source>
</reference>
<dbReference type="Proteomes" id="UP000315724">
    <property type="component" value="Chromosome"/>
</dbReference>
<evidence type="ECO:0000313" key="3">
    <source>
        <dbReference type="EMBL" id="QDT35538.1"/>
    </source>
</evidence>
<dbReference type="AlphaFoldDB" id="A0A517QV78"/>
<dbReference type="GO" id="GO:0016783">
    <property type="term" value="F:sulfurtransferase activity"/>
    <property type="evidence" value="ECO:0007669"/>
    <property type="project" value="InterPro"/>
</dbReference>
<dbReference type="InterPro" id="IPR014729">
    <property type="entry name" value="Rossmann-like_a/b/a_fold"/>
</dbReference>
<dbReference type="InterPro" id="IPR052188">
    <property type="entry name" value="Ni-pincer_cofactor_biosynth"/>
</dbReference>
<dbReference type="SUPFAM" id="SSF52402">
    <property type="entry name" value="Adenine nucleotide alpha hydrolases-like"/>
    <property type="match status" value="1"/>
</dbReference>
<dbReference type="EMBL" id="CP036267">
    <property type="protein sequence ID" value="QDT35538.1"/>
    <property type="molecule type" value="Genomic_DNA"/>
</dbReference>
<dbReference type="CDD" id="cd01990">
    <property type="entry name" value="LarE-like"/>
    <property type="match status" value="1"/>
</dbReference>
<dbReference type="InterPro" id="IPR005232">
    <property type="entry name" value="LarE"/>
</dbReference>
<dbReference type="NCBIfam" id="TIGR00268">
    <property type="entry name" value="ATP-dependent sacrificial sulfur transferase LarE"/>
    <property type="match status" value="1"/>
</dbReference>
<sequence>MVEQHAEKLVEILRQYGRVAVALSGGVDSAVVAQAAFLACGDKAVAVTASSPSLASGELELAKKLSAEIGIRHEVIKTAEFEVAGYQRNAGDRCYYCKSELYQFIEEILPRLNVDVICNGANLDDQGDHRPGMRAAQEHSVRSPMVEAGMTKADVRALAKHWGLEVWDKPAMPCLSSRVAYGVEVTAERVQMIDRAESFLRETFSLRELRVRFETNDLARIEVPVESIATLVAPDSREQIVQKFREIGFRYVTIDLEGFRSGNLNQVLDFVEFQPASPAPFA</sequence>
<dbReference type="RefSeq" id="WP_145205270.1">
    <property type="nucleotide sequence ID" value="NZ_CP036267.1"/>
</dbReference>
<dbReference type="InterPro" id="IPR022310">
    <property type="entry name" value="NAD/GMP_synthase"/>
</dbReference>
<accession>A0A517QV78</accession>
<feature type="domain" description="NAD/GMP synthase" evidence="2">
    <location>
        <begin position="18"/>
        <end position="80"/>
    </location>
</feature>
<proteinExistence type="predicted"/>
<dbReference type="PANTHER" id="PTHR43169">
    <property type="entry name" value="EXSB FAMILY PROTEIN"/>
    <property type="match status" value="1"/>
</dbReference>
<evidence type="ECO:0000313" key="4">
    <source>
        <dbReference type="Proteomes" id="UP000315724"/>
    </source>
</evidence>
<name>A0A517QV78_9PLAN</name>
<dbReference type="OrthoDB" id="9776919at2"/>
<evidence type="ECO:0000259" key="2">
    <source>
        <dbReference type="Pfam" id="PF02540"/>
    </source>
</evidence>